<feature type="signal peptide" evidence="1">
    <location>
        <begin position="1"/>
        <end position="22"/>
    </location>
</feature>
<organism evidence="2 3">
    <name type="scientific">Sphingomonas jejuensis</name>
    <dbReference type="NCBI Taxonomy" id="904715"/>
    <lineage>
        <taxon>Bacteria</taxon>
        <taxon>Pseudomonadati</taxon>
        <taxon>Pseudomonadota</taxon>
        <taxon>Alphaproteobacteria</taxon>
        <taxon>Sphingomonadales</taxon>
        <taxon>Sphingomonadaceae</taxon>
        <taxon>Sphingomonas</taxon>
    </lineage>
</organism>
<proteinExistence type="predicted"/>
<sequence>MTTIGPGRAAPALAVAALLALAGCDGGGGAADDVNGGDAANAAGTATAPGAATATAAGGETAAIPETDDPALDYARLFMPASQVTDQGVALFRQTFDASFASVPENVALERARPGTQQAAREAGAAAMEAVFRRELPGIQGRIADAVRGRATADQFREIGRFMRTDTARAMQRGASQSIAGPAMDRAGDGGPALRAGDLARAGAASVGALTTEQATELQRFAATPAGQALNEIGPVAASLVMRETNALAQRAEPEVRAAIAKVVQERTRP</sequence>
<comment type="caution">
    <text evidence="2">The sequence shown here is derived from an EMBL/GenBank/DDBJ whole genome shotgun (WGS) entry which is preliminary data.</text>
</comment>
<keyword evidence="1" id="KW-0732">Signal</keyword>
<evidence type="ECO:0000313" key="2">
    <source>
        <dbReference type="EMBL" id="NJC35189.1"/>
    </source>
</evidence>
<feature type="chain" id="PRO_5046442924" description="DUF2059 domain-containing protein" evidence="1">
    <location>
        <begin position="23"/>
        <end position="270"/>
    </location>
</feature>
<gene>
    <name evidence="2" type="ORF">GGR88_002703</name>
</gene>
<keyword evidence="3" id="KW-1185">Reference proteome</keyword>
<protein>
    <recommendedName>
        <fullName evidence="4">DUF2059 domain-containing protein</fullName>
    </recommendedName>
</protein>
<dbReference type="Proteomes" id="UP000734218">
    <property type="component" value="Unassembled WGS sequence"/>
</dbReference>
<evidence type="ECO:0008006" key="4">
    <source>
        <dbReference type="Google" id="ProtNLM"/>
    </source>
</evidence>
<evidence type="ECO:0000256" key="1">
    <source>
        <dbReference type="SAM" id="SignalP"/>
    </source>
</evidence>
<accession>A0ABX0XP82</accession>
<reference evidence="2 3" key="1">
    <citation type="submission" date="2020-03" db="EMBL/GenBank/DDBJ databases">
        <title>Genomic Encyclopedia of Type Strains, Phase IV (KMG-IV): sequencing the most valuable type-strain genomes for metagenomic binning, comparative biology and taxonomic classification.</title>
        <authorList>
            <person name="Goeker M."/>
        </authorList>
    </citation>
    <scope>NUCLEOTIDE SEQUENCE [LARGE SCALE GENOMIC DNA]</scope>
    <source>
        <strain evidence="2 3">DSM 27651</strain>
    </source>
</reference>
<dbReference type="RefSeq" id="WP_167955883.1">
    <property type="nucleotide sequence ID" value="NZ_JAATJE010000002.1"/>
</dbReference>
<dbReference type="EMBL" id="JAATJE010000002">
    <property type="protein sequence ID" value="NJC35189.1"/>
    <property type="molecule type" value="Genomic_DNA"/>
</dbReference>
<name>A0ABX0XP82_9SPHN</name>
<evidence type="ECO:0000313" key="3">
    <source>
        <dbReference type="Proteomes" id="UP000734218"/>
    </source>
</evidence>